<reference evidence="1" key="1">
    <citation type="journal article" date="2015" name="Proc. Natl. Acad. Sci. U.S.A.">
        <title>Networks of energetic and metabolic interactions define dynamics in microbial communities.</title>
        <authorList>
            <person name="Embree M."/>
            <person name="Liu J.K."/>
            <person name="Al-Bassam M.M."/>
            <person name="Zengler K."/>
        </authorList>
    </citation>
    <scope>NUCLEOTIDE SEQUENCE</scope>
</reference>
<protein>
    <submittedName>
        <fullName evidence="1">Uncharacterized protein</fullName>
    </submittedName>
</protein>
<dbReference type="AlphaFoldDB" id="A0A0W8F037"/>
<dbReference type="EMBL" id="LNQE01001681">
    <property type="protein sequence ID" value="KUG14256.1"/>
    <property type="molecule type" value="Genomic_DNA"/>
</dbReference>
<accession>A0A0W8F037</accession>
<gene>
    <name evidence="1" type="ORF">ASZ90_016101</name>
</gene>
<evidence type="ECO:0000313" key="1">
    <source>
        <dbReference type="EMBL" id="KUG14256.1"/>
    </source>
</evidence>
<comment type="caution">
    <text evidence="1">The sequence shown here is derived from an EMBL/GenBank/DDBJ whole genome shotgun (WGS) entry which is preliminary data.</text>
</comment>
<proteinExistence type="predicted"/>
<organism evidence="1">
    <name type="scientific">hydrocarbon metagenome</name>
    <dbReference type="NCBI Taxonomy" id="938273"/>
    <lineage>
        <taxon>unclassified sequences</taxon>
        <taxon>metagenomes</taxon>
        <taxon>ecological metagenomes</taxon>
    </lineage>
</organism>
<name>A0A0W8F037_9ZZZZ</name>
<sequence>MRPTLHEELEYAIWKITGTPLKFSEYSVPYISQEIAKMTGEDPAVVSLRLIDEIKQIVHDDIDQMIKKCRPCRKKAGL</sequence>